<name>A0A1D8IK04_9GAMM</name>
<organism evidence="1 2">
    <name type="scientific">Acidihalobacter yilgarnensis</name>
    <dbReference type="NCBI Taxonomy" id="2819280"/>
    <lineage>
        <taxon>Bacteria</taxon>
        <taxon>Pseudomonadati</taxon>
        <taxon>Pseudomonadota</taxon>
        <taxon>Gammaproteobacteria</taxon>
        <taxon>Chromatiales</taxon>
        <taxon>Ectothiorhodospiraceae</taxon>
        <taxon>Acidihalobacter</taxon>
    </lineage>
</organism>
<gene>
    <name evidence="1" type="ORF">BI364_01185</name>
</gene>
<keyword evidence="2" id="KW-1185">Reference proteome</keyword>
<dbReference type="AlphaFoldDB" id="A0A1D8IK04"/>
<reference evidence="2" key="1">
    <citation type="submission" date="2016-09" db="EMBL/GenBank/DDBJ databases">
        <title>Acidihalobacter prosperus F5.</title>
        <authorList>
            <person name="Khaleque H.N."/>
            <person name="Ramsay J.P."/>
            <person name="Kaksonen A.H."/>
            <person name="Boxall N.J."/>
            <person name="Watkin E.L.J."/>
        </authorList>
    </citation>
    <scope>NUCLEOTIDE SEQUENCE [LARGE SCALE GENOMIC DNA]</scope>
    <source>
        <strain evidence="2">F5</strain>
    </source>
</reference>
<accession>A0A1D8IK04</accession>
<evidence type="ECO:0000313" key="2">
    <source>
        <dbReference type="Proteomes" id="UP000095401"/>
    </source>
</evidence>
<proteinExistence type="predicted"/>
<evidence type="ECO:0000313" key="1">
    <source>
        <dbReference type="EMBL" id="AOU96803.1"/>
    </source>
</evidence>
<dbReference type="EMBL" id="CP017415">
    <property type="protein sequence ID" value="AOU96803.1"/>
    <property type="molecule type" value="Genomic_DNA"/>
</dbReference>
<protein>
    <submittedName>
        <fullName evidence="1">Uncharacterized protein</fullName>
    </submittedName>
</protein>
<dbReference type="KEGG" id="aprs:BI364_01185"/>
<dbReference type="Proteomes" id="UP000095401">
    <property type="component" value="Chromosome"/>
</dbReference>
<sequence length="178" mass="19599">MKRASGRQWVLKPQDLAVALKLVVLKDQWLPYAALGEAMCMSRFEAHAAVQRLTAARLVAVIDGQPRPVLAALRGFVIYGASYAYPAVRGEITIGFPTAYGVSPLKEIMVASNEPPPVWPHPKGIARGPGLLPLYENLPLAAQQDPVLYELLALFDALRAGQARERELARKHLEKRLK</sequence>